<feature type="compositionally biased region" description="Polar residues" evidence="1">
    <location>
        <begin position="415"/>
        <end position="429"/>
    </location>
</feature>
<feature type="compositionally biased region" description="Polar residues" evidence="1">
    <location>
        <begin position="94"/>
        <end position="103"/>
    </location>
</feature>
<comment type="caution">
    <text evidence="2">The sequence shown here is derived from an EMBL/GenBank/DDBJ whole genome shotgun (WGS) entry which is preliminary data.</text>
</comment>
<feature type="region of interest" description="Disordered" evidence="1">
    <location>
        <begin position="966"/>
        <end position="1004"/>
    </location>
</feature>
<evidence type="ECO:0000313" key="3">
    <source>
        <dbReference type="Proteomes" id="UP000565441"/>
    </source>
</evidence>
<feature type="compositionally biased region" description="Basic residues" evidence="1">
    <location>
        <begin position="1087"/>
        <end position="1098"/>
    </location>
</feature>
<feature type="compositionally biased region" description="Basic and acidic residues" evidence="1">
    <location>
        <begin position="234"/>
        <end position="251"/>
    </location>
</feature>
<evidence type="ECO:0000313" key="2">
    <source>
        <dbReference type="EMBL" id="KAF5379477.1"/>
    </source>
</evidence>
<evidence type="ECO:0000256" key="1">
    <source>
        <dbReference type="SAM" id="MobiDB-lite"/>
    </source>
</evidence>
<feature type="region of interest" description="Disordered" evidence="1">
    <location>
        <begin position="381"/>
        <end position="571"/>
    </location>
</feature>
<dbReference type="OrthoDB" id="2678679at2759"/>
<feature type="compositionally biased region" description="Polar residues" evidence="1">
    <location>
        <begin position="72"/>
        <end position="81"/>
    </location>
</feature>
<feature type="region of interest" description="Disordered" evidence="1">
    <location>
        <begin position="1166"/>
        <end position="1189"/>
    </location>
</feature>
<feature type="compositionally biased region" description="Polar residues" evidence="1">
    <location>
        <begin position="559"/>
        <end position="569"/>
    </location>
</feature>
<reference evidence="2 3" key="1">
    <citation type="journal article" date="2020" name="ISME J.">
        <title>Uncovering the hidden diversity of litter-decomposition mechanisms in mushroom-forming fungi.</title>
        <authorList>
            <person name="Floudas D."/>
            <person name="Bentzer J."/>
            <person name="Ahren D."/>
            <person name="Johansson T."/>
            <person name="Persson P."/>
            <person name="Tunlid A."/>
        </authorList>
    </citation>
    <scope>NUCLEOTIDE SEQUENCE [LARGE SCALE GENOMIC DNA]</scope>
    <source>
        <strain evidence="2 3">CBS 661.87</strain>
    </source>
</reference>
<feature type="compositionally biased region" description="Low complexity" evidence="1">
    <location>
        <begin position="653"/>
        <end position="662"/>
    </location>
</feature>
<gene>
    <name evidence="2" type="ORF">D9615_006653</name>
</gene>
<name>A0A8H5M3J5_9AGAR</name>
<feature type="compositionally biased region" description="Basic and acidic residues" evidence="1">
    <location>
        <begin position="1172"/>
        <end position="1185"/>
    </location>
</feature>
<accession>A0A8H5M3J5</accession>
<feature type="region of interest" description="Disordered" evidence="1">
    <location>
        <begin position="798"/>
        <end position="837"/>
    </location>
</feature>
<feature type="region of interest" description="Disordered" evidence="1">
    <location>
        <begin position="1"/>
        <end position="27"/>
    </location>
</feature>
<feature type="compositionally biased region" description="Basic and acidic residues" evidence="1">
    <location>
        <begin position="209"/>
        <end position="226"/>
    </location>
</feature>
<feature type="region of interest" description="Disordered" evidence="1">
    <location>
        <begin position="608"/>
        <end position="662"/>
    </location>
</feature>
<feature type="compositionally biased region" description="Polar residues" evidence="1">
    <location>
        <begin position="642"/>
        <end position="652"/>
    </location>
</feature>
<dbReference type="EMBL" id="JAACJP010000016">
    <property type="protein sequence ID" value="KAF5379477.1"/>
    <property type="molecule type" value="Genomic_DNA"/>
</dbReference>
<sequence length="1467" mass="156883">MYVIASMDTAAAQEGQGRPGGAKDDMDMDMDVKMETLEAAKYFQQGIPDPSPLPPAVDFGRLEITLQPAGAASSSDVQRQEQLGEIPVGGGGASQASFVSFDTGSGAVRKGKRTVKPKQGAGEKLKAAAAAAATRKRKSAPAAEGTSETREGEGKPKKRARKSVDAAKAVLSTEKSNDLQSPAEKAVKSRRRVSKVQKVLADEGGGTRNTDETQERDRLPEQEVKVTKKKAAKAKADVGVKKVKAAKEPKAKTGPTTRKKNQPLTRGEPQWTLPKSLHPSGSKTVPPSRDDDQPVLRPSIWCSSKEELVSAMPELSKSINGIVWLLSATPMIILEERTNGIVVSDLVTDGISFEMTMIRDFLCLRDDLHSAADESAMRLRGGASPPIVRPSSIDNGFSGDLRSGQMSIHPYQGDTPWTPSRNVRASFSNSPPTPIPHPSRRPIDQTIRPQHSHFGAPKEHTFSNTFRKPARPSTDPETSSKTPESKGLPGSPHAARSSAGEIRPSKGVPSMVHPSGAYYSPTSHYPVSGPPTHPSPSSSAIYHPRDGRNPSFPRYSEPVPSSHSVAMGTSSIPPSAGSSFSYMIRPSKGVPSMVHPPSGAYYSPTSHYPVSGPHARPSPSSSEIYHPRDGPNPSFPCYSEPVPSSHSVAMGTSSIPPSSGSDFSYTRDSPFFDLDSEPRPTAATCSCTRTNFDRHCRGCGSPGKVQVPPDDLGFGHRRRGSSAEDEDMVVLSPVIMEGNAEEMDRHAAARSLNVHSGFPALAPATSPTFALGAGRNGSLADPVLGLVPSLSSSLPITSTSSLASSLPPPETPALDTSATHRHPVPPSSASASTFESSKNEVEPTLDQCIPCKLPPEIAAVCDAYIAGTPITIITTRAYLAHHWGGRIRVPEECRYVFLGFFKITSVQERRLVPPHITAGLESDHVAGQVEWRFMCSWIPSGEEAGAHPAMSSACALRPWWAPTAPSPLSPSAPSSSAAPTLHPTDASRAHGHDGEEEDTMTTPRYLVRRKQHPNYALRAFPLHLRFYSPLPLALLAPPGNGEVDGDLPSGWLCSDIDTAGCGKLNFQSLMRHRRCESSFCEERKWARAKANGKRKQKQRAPSDDNRGEGTVEGEGYAVSLARLRDPQQAAPMSHPDNAYPAEVVDGTGAVWGDGMQTFTYVWEVQQEGQGQGKEKEKEKEDENGKGRVTHVFTGNAGTLQVEASVLLMEVQMQVPLRRLMCSTNPYFSYVVGTEPAAAKTGAAGRVGEQVPVAWPDVPKCVMRARDVMLARAQVYAEREFTINQLTILGWVTPGTRKGASALECKTNAVLMMVLGCEAVITFVPKAGFRDAESGVGMGVVSALEKAGQLLSFVGDGDVVMGDDTSGDGPLIQGIDEPVERIGDLDPSAMDVEPLAMDAEPLAMDAGPPTIAPVQDKRAKKVPAKDKRSITVTLVHGDVLVLSGDIFEYSIKRTGTSILLMGSTVLNA</sequence>
<proteinExistence type="predicted"/>
<keyword evidence="3" id="KW-1185">Reference proteome</keyword>
<feature type="compositionally biased region" description="Low complexity" evidence="1">
    <location>
        <begin position="827"/>
        <end position="836"/>
    </location>
</feature>
<feature type="region of interest" description="Disordered" evidence="1">
    <location>
        <begin position="1087"/>
        <end position="1111"/>
    </location>
</feature>
<feature type="region of interest" description="Disordered" evidence="1">
    <location>
        <begin position="69"/>
        <end position="295"/>
    </location>
</feature>
<feature type="compositionally biased region" description="Basic and acidic residues" evidence="1">
    <location>
        <begin position="1100"/>
        <end position="1109"/>
    </location>
</feature>
<dbReference type="Proteomes" id="UP000565441">
    <property type="component" value="Unassembled WGS sequence"/>
</dbReference>
<feature type="compositionally biased region" description="Low complexity" evidence="1">
    <location>
        <begin position="971"/>
        <end position="981"/>
    </location>
</feature>
<protein>
    <submittedName>
        <fullName evidence="2">Uncharacterized protein</fullName>
    </submittedName>
</protein>
<organism evidence="2 3">
    <name type="scientific">Tricholomella constricta</name>
    <dbReference type="NCBI Taxonomy" id="117010"/>
    <lineage>
        <taxon>Eukaryota</taxon>
        <taxon>Fungi</taxon>
        <taxon>Dikarya</taxon>
        <taxon>Basidiomycota</taxon>
        <taxon>Agaricomycotina</taxon>
        <taxon>Agaricomycetes</taxon>
        <taxon>Agaricomycetidae</taxon>
        <taxon>Agaricales</taxon>
        <taxon>Tricholomatineae</taxon>
        <taxon>Lyophyllaceae</taxon>
        <taxon>Tricholomella</taxon>
    </lineage>
</organism>